<evidence type="ECO:0000313" key="1">
    <source>
        <dbReference type="EMBL" id="MBB3774300.1"/>
    </source>
</evidence>
<dbReference type="AlphaFoldDB" id="A0A6I4UKW5"/>
<gene>
    <name evidence="2" type="primary">bchJ</name>
    <name evidence="1" type="ORF">FHS52_000243</name>
    <name evidence="2" type="ORF">GRI59_05365</name>
</gene>
<dbReference type="Proteomes" id="UP000548685">
    <property type="component" value="Unassembled WGS sequence"/>
</dbReference>
<keyword evidence="1" id="KW-0560">Oxidoreductase</keyword>
<reference evidence="2 3" key="1">
    <citation type="submission" date="2019-12" db="EMBL/GenBank/DDBJ databases">
        <title>Genomic-based taxomic classification of the family Erythrobacteraceae.</title>
        <authorList>
            <person name="Xu L."/>
        </authorList>
    </citation>
    <scope>NUCLEOTIDE SEQUENCE [LARGE SCALE GENOMIC DNA]</scope>
    <source>
        <strain evidence="2 3">JCM 10282</strain>
    </source>
</reference>
<dbReference type="GO" id="GO:0016491">
    <property type="term" value="F:oxidoreductase activity"/>
    <property type="evidence" value="ECO:0007669"/>
    <property type="project" value="UniProtKB-KW"/>
</dbReference>
<dbReference type="EMBL" id="JACICE010000001">
    <property type="protein sequence ID" value="MBB3774300.1"/>
    <property type="molecule type" value="Genomic_DNA"/>
</dbReference>
<accession>A0A6I4UKW5</accession>
<evidence type="ECO:0000313" key="3">
    <source>
        <dbReference type="Proteomes" id="UP000430021"/>
    </source>
</evidence>
<keyword evidence="4" id="KW-1185">Reference proteome</keyword>
<dbReference type="GO" id="GO:0015979">
    <property type="term" value="P:photosynthesis"/>
    <property type="evidence" value="ECO:0007669"/>
    <property type="project" value="InterPro"/>
</dbReference>
<dbReference type="GO" id="GO:0030494">
    <property type="term" value="P:bacteriochlorophyll biosynthetic process"/>
    <property type="evidence" value="ECO:0007669"/>
    <property type="project" value="InterPro"/>
</dbReference>
<dbReference type="NCBIfam" id="TIGR02019">
    <property type="entry name" value="BchJ"/>
    <property type="match status" value="1"/>
</dbReference>
<evidence type="ECO:0000313" key="4">
    <source>
        <dbReference type="Proteomes" id="UP000548685"/>
    </source>
</evidence>
<protein>
    <submittedName>
        <fullName evidence="2">Bacteriochlorophyll 4-vinyl reductase</fullName>
    </submittedName>
    <submittedName>
        <fullName evidence="1">Divinyl protochlorophyllide a 8-vinyl-reductase</fullName>
        <ecNumber evidence="1">1.-.-.-</ecNumber>
    </submittedName>
</protein>
<dbReference type="Proteomes" id="UP000430021">
    <property type="component" value="Unassembled WGS sequence"/>
</dbReference>
<comment type="caution">
    <text evidence="2">The sequence shown here is derived from an EMBL/GenBank/DDBJ whole genome shotgun (WGS) entry which is preliminary data.</text>
</comment>
<sequence length="202" mass="22412">MSNRARLHARRKPGALIGPNAVLQAVAVMEERLGVAETAAILADAQIERLPTGEHMIPEVEALRLHRWLAMHDPMGALVIAEESGARTADYIIANRIPRAAAWLLRHLPARFAAPLLMGAIRKHAWTFIGAGVFTTEGAWRFAIDRSAADDSIPPPDSLFLWYAAVFTRLYRVLVAPDCTCRMAEPEQDFPPRRAYSIRRAA</sequence>
<reference evidence="1 4" key="2">
    <citation type="submission" date="2020-08" db="EMBL/GenBank/DDBJ databases">
        <title>Genomic Encyclopedia of Type Strains, Phase IV (KMG-IV): sequencing the most valuable type-strain genomes for metagenomic binning, comparative biology and taxonomic classification.</title>
        <authorList>
            <person name="Goeker M."/>
        </authorList>
    </citation>
    <scope>NUCLEOTIDE SEQUENCE [LARGE SCALE GENOMIC DNA]</scope>
    <source>
        <strain evidence="1 4">DSM 8510</strain>
    </source>
</reference>
<evidence type="ECO:0000313" key="2">
    <source>
        <dbReference type="EMBL" id="MXP38043.1"/>
    </source>
</evidence>
<proteinExistence type="predicted"/>
<name>A0A6I4UKW5_9SPHN</name>
<organism evidence="2 3">
    <name type="scientific">Erythrobacter ramosus</name>
    <dbReference type="NCBI Taxonomy" id="35811"/>
    <lineage>
        <taxon>Bacteria</taxon>
        <taxon>Pseudomonadati</taxon>
        <taxon>Pseudomonadota</taxon>
        <taxon>Alphaproteobacteria</taxon>
        <taxon>Sphingomonadales</taxon>
        <taxon>Erythrobacteraceae</taxon>
        <taxon>Erythrobacter/Porphyrobacter group</taxon>
        <taxon>Erythrobacter</taxon>
    </lineage>
</organism>
<dbReference type="EC" id="1.-.-.-" evidence="1"/>
<dbReference type="OrthoDB" id="2080515at2"/>
<dbReference type="InterPro" id="IPR010249">
    <property type="entry name" value="BchJ"/>
</dbReference>
<dbReference type="RefSeq" id="WP_160760120.1">
    <property type="nucleotide sequence ID" value="NZ_BAAADZ010000002.1"/>
</dbReference>
<dbReference type="EMBL" id="WTYB01000001">
    <property type="protein sequence ID" value="MXP38043.1"/>
    <property type="molecule type" value="Genomic_DNA"/>
</dbReference>